<dbReference type="EMBL" id="MU005786">
    <property type="protein sequence ID" value="KAF2703622.1"/>
    <property type="molecule type" value="Genomic_DNA"/>
</dbReference>
<dbReference type="InterPro" id="IPR047122">
    <property type="entry name" value="Trans-enoyl_RdTase-like"/>
</dbReference>
<name>A0A6G1JTL3_9PLEO</name>
<dbReference type="GO" id="GO:0016651">
    <property type="term" value="F:oxidoreductase activity, acting on NAD(P)H"/>
    <property type="evidence" value="ECO:0007669"/>
    <property type="project" value="InterPro"/>
</dbReference>
<dbReference type="Pfam" id="PF08240">
    <property type="entry name" value="ADH_N"/>
    <property type="match status" value="1"/>
</dbReference>
<dbReference type="AlphaFoldDB" id="A0A6G1JTL3"/>
<protein>
    <submittedName>
        <fullName evidence="7">GroES-like protein</fullName>
    </submittedName>
</protein>
<evidence type="ECO:0000256" key="4">
    <source>
        <dbReference type="SAM" id="MobiDB-lite"/>
    </source>
</evidence>
<feature type="domain" description="Alcohol dehydrogenase-like N-terminal" evidence="6">
    <location>
        <begin position="84"/>
        <end position="149"/>
    </location>
</feature>
<dbReference type="OrthoDB" id="201656at2759"/>
<dbReference type="InterPro" id="IPR013154">
    <property type="entry name" value="ADH-like_N"/>
</dbReference>
<accession>A0A6G1JTL3</accession>
<feature type="transmembrane region" description="Helical" evidence="5">
    <location>
        <begin position="182"/>
        <end position="204"/>
    </location>
</feature>
<evidence type="ECO:0000256" key="2">
    <source>
        <dbReference type="ARBA" id="ARBA00011245"/>
    </source>
</evidence>
<dbReference type="Gene3D" id="3.40.50.720">
    <property type="entry name" value="NAD(P)-binding Rossmann-like Domain"/>
    <property type="match status" value="1"/>
</dbReference>
<dbReference type="PANTHER" id="PTHR43482:SF2">
    <property type="entry name" value="ZINC-BINDING DEHYDROGENASE FAMILY, PUTATIVE (AFU_ORTHOLOGUE AFUA_3G15030)-RELATED"/>
    <property type="match status" value="1"/>
</dbReference>
<keyword evidence="3" id="KW-0560">Oxidoreductase</keyword>
<evidence type="ECO:0000256" key="5">
    <source>
        <dbReference type="SAM" id="Phobius"/>
    </source>
</evidence>
<feature type="compositionally biased region" description="Low complexity" evidence="4">
    <location>
        <begin position="367"/>
        <end position="376"/>
    </location>
</feature>
<dbReference type="SUPFAM" id="SSF51735">
    <property type="entry name" value="NAD(P)-binding Rossmann-fold domains"/>
    <property type="match status" value="1"/>
</dbReference>
<dbReference type="Gene3D" id="3.90.180.10">
    <property type="entry name" value="Medium-chain alcohol dehydrogenases, catalytic domain"/>
    <property type="match status" value="1"/>
</dbReference>
<dbReference type="InterPro" id="IPR036291">
    <property type="entry name" value="NAD(P)-bd_dom_sf"/>
</dbReference>
<evidence type="ECO:0000313" key="7">
    <source>
        <dbReference type="EMBL" id="KAF2703622.1"/>
    </source>
</evidence>
<gene>
    <name evidence="7" type="ORF">K504DRAFT_174270</name>
</gene>
<dbReference type="Proteomes" id="UP000799428">
    <property type="component" value="Unassembled WGS sequence"/>
</dbReference>
<dbReference type="CDD" id="cd08249">
    <property type="entry name" value="enoyl_reductase_like"/>
    <property type="match status" value="1"/>
</dbReference>
<organism evidence="7 8">
    <name type="scientific">Pleomassaria siparia CBS 279.74</name>
    <dbReference type="NCBI Taxonomy" id="1314801"/>
    <lineage>
        <taxon>Eukaryota</taxon>
        <taxon>Fungi</taxon>
        <taxon>Dikarya</taxon>
        <taxon>Ascomycota</taxon>
        <taxon>Pezizomycotina</taxon>
        <taxon>Dothideomycetes</taxon>
        <taxon>Pleosporomycetidae</taxon>
        <taxon>Pleosporales</taxon>
        <taxon>Pleomassariaceae</taxon>
        <taxon>Pleomassaria</taxon>
    </lineage>
</organism>
<keyword evidence="8" id="KW-1185">Reference proteome</keyword>
<dbReference type="InterPro" id="IPR011032">
    <property type="entry name" value="GroES-like_sf"/>
</dbReference>
<comment type="similarity">
    <text evidence="1">Belongs to the zinc-containing alcohol dehydrogenase family.</text>
</comment>
<evidence type="ECO:0000256" key="3">
    <source>
        <dbReference type="ARBA" id="ARBA00023002"/>
    </source>
</evidence>
<evidence type="ECO:0000313" key="8">
    <source>
        <dbReference type="Proteomes" id="UP000799428"/>
    </source>
</evidence>
<dbReference type="SUPFAM" id="SSF50129">
    <property type="entry name" value="GroES-like"/>
    <property type="match status" value="1"/>
</dbReference>
<evidence type="ECO:0000259" key="6">
    <source>
        <dbReference type="Pfam" id="PF08240"/>
    </source>
</evidence>
<dbReference type="InterPro" id="IPR052585">
    <property type="entry name" value="Lipid_raft_assoc_Zn_ADH"/>
</dbReference>
<keyword evidence="5" id="KW-0472">Membrane</keyword>
<keyword evidence="5" id="KW-1133">Transmembrane helix</keyword>
<proteinExistence type="inferred from homology"/>
<reference evidence="7" key="1">
    <citation type="journal article" date="2020" name="Stud. Mycol.">
        <title>101 Dothideomycetes genomes: a test case for predicting lifestyles and emergence of pathogens.</title>
        <authorList>
            <person name="Haridas S."/>
            <person name="Albert R."/>
            <person name="Binder M."/>
            <person name="Bloem J."/>
            <person name="Labutti K."/>
            <person name="Salamov A."/>
            <person name="Andreopoulos B."/>
            <person name="Baker S."/>
            <person name="Barry K."/>
            <person name="Bills G."/>
            <person name="Bluhm B."/>
            <person name="Cannon C."/>
            <person name="Castanera R."/>
            <person name="Culley D."/>
            <person name="Daum C."/>
            <person name="Ezra D."/>
            <person name="Gonzalez J."/>
            <person name="Henrissat B."/>
            <person name="Kuo A."/>
            <person name="Liang C."/>
            <person name="Lipzen A."/>
            <person name="Lutzoni F."/>
            <person name="Magnuson J."/>
            <person name="Mondo S."/>
            <person name="Nolan M."/>
            <person name="Ohm R."/>
            <person name="Pangilinan J."/>
            <person name="Park H.-J."/>
            <person name="Ramirez L."/>
            <person name="Alfaro M."/>
            <person name="Sun H."/>
            <person name="Tritt A."/>
            <person name="Yoshinaga Y."/>
            <person name="Zwiers L.-H."/>
            <person name="Turgeon B."/>
            <person name="Goodwin S."/>
            <person name="Spatafora J."/>
            <person name="Crous P."/>
            <person name="Grigoriev I."/>
        </authorList>
    </citation>
    <scope>NUCLEOTIDE SEQUENCE</scope>
    <source>
        <strain evidence="7">CBS 279.74</strain>
    </source>
</reference>
<feature type="region of interest" description="Disordered" evidence="4">
    <location>
        <begin position="356"/>
        <end position="376"/>
    </location>
</feature>
<sequence>MVSWQLKWRRRSLINNTLQQSNTVEEIEEIEDVEEVKEAEPRPDDFHHVTDKFDVPETQSALLLHAIREPYKITSDYPVPQTQGEDELLVKVTAVGLNPIDWKAPDYNFGIPVLPYISGRELVGIVLQPPSSPSHTRIRAGDLVTIPSTDYRDLRRAAFQEYSIASSFNTIRLPTNTTPESGAILGVAFVAAVLALGICMGVSFEGVLDGPDLLKIVQGIDAQRLPSDIRDECLNGIGSDDKAHKDDFLVIWGGSSTCAFIMKQLARLVGLKIISVVDSGKHGLRLSNHDKIRPDLLVDSHDPERAISVIRAATGHKARFGFDTQGKESAAHLLRALASNDTAATLPKDPQEYEAVKSKLPTPPSTPSESAKTTTTSHLVGLTGVPKTDIPNGVALHSIPIKLFHEIPEVGEALSEWCERLLARGLLVPPDVVGTVEGLEGINDGLDRLRRREISGGRLVAVWK</sequence>
<evidence type="ECO:0000256" key="1">
    <source>
        <dbReference type="ARBA" id="ARBA00008072"/>
    </source>
</evidence>
<comment type="subunit">
    <text evidence="2">Monomer.</text>
</comment>
<dbReference type="PANTHER" id="PTHR43482">
    <property type="entry name" value="PROTEIN AST1-RELATED"/>
    <property type="match status" value="1"/>
</dbReference>
<keyword evidence="5" id="KW-0812">Transmembrane</keyword>